<dbReference type="AlphaFoldDB" id="A0AAD4GTS2"/>
<sequence length="285" mass="31917">MATTSTTIASYVPRGSVDVELNFFEPPRDGSVPFQYAEQPPAGEPASNYSRPIISLKLTDIRGQEGSYTLDQNAFQCLQGVLSATTYDTFLSNDHIKQTFYPEVERLLLDQVEGAHRVVIFHHTVRMDHKDNPVQHKPLLAVHADQTVKSTAADVRRHIPDPSEAELLLRGRYRVINIWKPLNGPVEACPLAFASGCSVDECDVFPLELRFPKYKSETAGVRYNPSQKWMYWSGMANDECLLLKCSDSNRSVPSFQVPHSAFIDPRSHPGAKARESIEVRALVFG</sequence>
<comment type="caution">
    <text evidence="2">The sequence shown here is derived from an EMBL/GenBank/DDBJ whole genome shotgun (WGS) entry which is preliminary data.</text>
</comment>
<evidence type="ECO:0000256" key="1">
    <source>
        <dbReference type="ARBA" id="ARBA00023604"/>
    </source>
</evidence>
<organism evidence="2 3">
    <name type="scientific">Aspergillus nanangensis</name>
    <dbReference type="NCBI Taxonomy" id="2582783"/>
    <lineage>
        <taxon>Eukaryota</taxon>
        <taxon>Fungi</taxon>
        <taxon>Dikarya</taxon>
        <taxon>Ascomycota</taxon>
        <taxon>Pezizomycotina</taxon>
        <taxon>Eurotiomycetes</taxon>
        <taxon>Eurotiomycetidae</taxon>
        <taxon>Eurotiales</taxon>
        <taxon>Aspergillaceae</taxon>
        <taxon>Aspergillus</taxon>
        <taxon>Aspergillus subgen. Circumdati</taxon>
    </lineage>
</organism>
<evidence type="ECO:0000313" key="2">
    <source>
        <dbReference type="EMBL" id="KAF9888925.1"/>
    </source>
</evidence>
<keyword evidence="3" id="KW-1185">Reference proteome</keyword>
<evidence type="ECO:0008006" key="4">
    <source>
        <dbReference type="Google" id="ProtNLM"/>
    </source>
</evidence>
<accession>A0AAD4GTS2</accession>
<dbReference type="EMBL" id="VCAU01000041">
    <property type="protein sequence ID" value="KAF9888925.1"/>
    <property type="molecule type" value="Genomic_DNA"/>
</dbReference>
<comment type="similarity">
    <text evidence="1">Belongs to the asaB hydroxylase/desaturase family.</text>
</comment>
<reference evidence="2" key="1">
    <citation type="journal article" date="2019" name="Beilstein J. Org. Chem.">
        <title>Nanangenines: drimane sesquiterpenoids as the dominant metabolite cohort of a novel Australian fungus, Aspergillus nanangensis.</title>
        <authorList>
            <person name="Lacey H.J."/>
            <person name="Gilchrist C.L.M."/>
            <person name="Crombie A."/>
            <person name="Kalaitzis J.A."/>
            <person name="Vuong D."/>
            <person name="Rutledge P.J."/>
            <person name="Turner P."/>
            <person name="Pitt J.I."/>
            <person name="Lacey E."/>
            <person name="Chooi Y.H."/>
            <person name="Piggott A.M."/>
        </authorList>
    </citation>
    <scope>NUCLEOTIDE SEQUENCE</scope>
    <source>
        <strain evidence="2">MST-FP2251</strain>
    </source>
</reference>
<dbReference type="Proteomes" id="UP001194746">
    <property type="component" value="Unassembled WGS sequence"/>
</dbReference>
<dbReference type="PANTHER" id="PTHR34598">
    <property type="entry name" value="BLL6449 PROTEIN"/>
    <property type="match status" value="1"/>
</dbReference>
<dbReference type="NCBIfam" id="NF041278">
    <property type="entry name" value="CmcJ_NvfI_EfuI"/>
    <property type="match status" value="1"/>
</dbReference>
<dbReference type="InterPro" id="IPR044053">
    <property type="entry name" value="AsaB-like"/>
</dbReference>
<reference evidence="2" key="2">
    <citation type="submission" date="2020-02" db="EMBL/GenBank/DDBJ databases">
        <authorList>
            <person name="Gilchrist C.L.M."/>
            <person name="Chooi Y.-H."/>
        </authorList>
    </citation>
    <scope>NUCLEOTIDE SEQUENCE</scope>
    <source>
        <strain evidence="2">MST-FP2251</strain>
    </source>
</reference>
<evidence type="ECO:0000313" key="3">
    <source>
        <dbReference type="Proteomes" id="UP001194746"/>
    </source>
</evidence>
<name>A0AAD4GTS2_ASPNN</name>
<protein>
    <recommendedName>
        <fullName evidence="4">Methyltransferase</fullName>
    </recommendedName>
</protein>
<gene>
    <name evidence="2" type="ORF">FE257_008094</name>
</gene>
<dbReference type="GO" id="GO:0016491">
    <property type="term" value="F:oxidoreductase activity"/>
    <property type="evidence" value="ECO:0007669"/>
    <property type="project" value="InterPro"/>
</dbReference>
<dbReference type="PANTHER" id="PTHR34598:SF1">
    <property type="entry name" value="PUTATIVE (AFU_ORTHOLOGUE AFUA_3G13140)-RELATED"/>
    <property type="match status" value="1"/>
</dbReference>
<proteinExistence type="inferred from homology"/>